<feature type="transmembrane region" description="Helical" evidence="1">
    <location>
        <begin position="91"/>
        <end position="124"/>
    </location>
</feature>
<evidence type="ECO:0000256" key="1">
    <source>
        <dbReference type="SAM" id="Phobius"/>
    </source>
</evidence>
<dbReference type="PROSITE" id="PS51257">
    <property type="entry name" value="PROKAR_LIPOPROTEIN"/>
    <property type="match status" value="1"/>
</dbReference>
<dbReference type="Pfam" id="PF04304">
    <property type="entry name" value="DUF454"/>
    <property type="match status" value="1"/>
</dbReference>
<dbReference type="AlphaFoldDB" id="A0A1X9NFA2"/>
<organism evidence="2 3">
    <name type="scientific">Oceanicoccus sagamiensis</name>
    <dbReference type="NCBI Taxonomy" id="716816"/>
    <lineage>
        <taxon>Bacteria</taxon>
        <taxon>Pseudomonadati</taxon>
        <taxon>Pseudomonadota</taxon>
        <taxon>Gammaproteobacteria</taxon>
        <taxon>Cellvibrionales</taxon>
        <taxon>Spongiibacteraceae</taxon>
        <taxon>Oceanicoccus</taxon>
    </lineage>
</organism>
<sequence length="146" mass="16167">MDKVQRDNSKQYASQPLLVVAGCVCVLLAFIGAFLPLMPTTVFVLIAGWCFSRSSEKFDRWLTRQAVLGPIILRWRHHKGIALKDRNRALLLMWASMLLSMLIIQTAGVIGLLLLLGAGVSVYLWRLPIVAPDSGSVTASLSKYQL</sequence>
<keyword evidence="1" id="KW-1133">Transmembrane helix</keyword>
<dbReference type="STRING" id="716816.BST96_13905"/>
<gene>
    <name evidence="2" type="ORF">BST96_13905</name>
</gene>
<keyword evidence="1" id="KW-0472">Membrane</keyword>
<dbReference type="InterPro" id="IPR007401">
    <property type="entry name" value="DUF454"/>
</dbReference>
<name>A0A1X9NFA2_9GAMM</name>
<proteinExistence type="predicted"/>
<evidence type="ECO:0000313" key="2">
    <source>
        <dbReference type="EMBL" id="ARN75112.1"/>
    </source>
</evidence>
<dbReference type="GO" id="GO:0005886">
    <property type="term" value="C:plasma membrane"/>
    <property type="evidence" value="ECO:0007669"/>
    <property type="project" value="TreeGrafter"/>
</dbReference>
<dbReference type="KEGG" id="osg:BST96_13905"/>
<reference evidence="2 3" key="1">
    <citation type="submission" date="2016-11" db="EMBL/GenBank/DDBJ databases">
        <title>Trade-off between light-utilization and light-protection in marine flavobacteria.</title>
        <authorList>
            <person name="Kumagai Y."/>
        </authorList>
    </citation>
    <scope>NUCLEOTIDE SEQUENCE [LARGE SCALE GENOMIC DNA]</scope>
    <source>
        <strain evidence="2 3">NBRC 107125</strain>
    </source>
</reference>
<dbReference type="PANTHER" id="PTHR35813:SF1">
    <property type="entry name" value="INNER MEMBRANE PROTEIN YBAN"/>
    <property type="match status" value="1"/>
</dbReference>
<evidence type="ECO:0000313" key="3">
    <source>
        <dbReference type="Proteomes" id="UP000193450"/>
    </source>
</evidence>
<feature type="transmembrane region" description="Helical" evidence="1">
    <location>
        <begin position="18"/>
        <end position="51"/>
    </location>
</feature>
<dbReference type="Proteomes" id="UP000193450">
    <property type="component" value="Chromosome"/>
</dbReference>
<keyword evidence="1" id="KW-0812">Transmembrane</keyword>
<protein>
    <recommendedName>
        <fullName evidence="4">Inner membrane protein</fullName>
    </recommendedName>
</protein>
<evidence type="ECO:0008006" key="4">
    <source>
        <dbReference type="Google" id="ProtNLM"/>
    </source>
</evidence>
<keyword evidence="3" id="KW-1185">Reference proteome</keyword>
<dbReference type="RefSeq" id="WP_085759282.1">
    <property type="nucleotide sequence ID" value="NZ_CP019343.1"/>
</dbReference>
<dbReference type="EMBL" id="CP019343">
    <property type="protein sequence ID" value="ARN75112.1"/>
    <property type="molecule type" value="Genomic_DNA"/>
</dbReference>
<accession>A0A1X9NFA2</accession>
<dbReference type="OrthoDB" id="9816293at2"/>
<dbReference type="PANTHER" id="PTHR35813">
    <property type="entry name" value="INNER MEMBRANE PROTEIN YBAN"/>
    <property type="match status" value="1"/>
</dbReference>